<feature type="compositionally biased region" description="Polar residues" evidence="1">
    <location>
        <begin position="46"/>
        <end position="59"/>
    </location>
</feature>
<feature type="region of interest" description="Disordered" evidence="1">
    <location>
        <begin position="46"/>
        <end position="67"/>
    </location>
</feature>
<reference evidence="2" key="1">
    <citation type="submission" date="2023-10" db="EMBL/GenBank/DDBJ databases">
        <title>Genome assembly of Pristionchus species.</title>
        <authorList>
            <person name="Yoshida K."/>
            <person name="Sommer R.J."/>
        </authorList>
    </citation>
    <scope>NUCLEOTIDE SEQUENCE</scope>
    <source>
        <strain evidence="2">RS0144</strain>
    </source>
</reference>
<dbReference type="AlphaFoldDB" id="A0AAV5U9S0"/>
<name>A0AAV5U9S0_9BILA</name>
<evidence type="ECO:0000313" key="2">
    <source>
        <dbReference type="EMBL" id="GMT03302.1"/>
    </source>
</evidence>
<keyword evidence="3" id="KW-1185">Reference proteome</keyword>
<accession>A0AAV5U9S0</accession>
<dbReference type="EMBL" id="BTSX01000006">
    <property type="protein sequence ID" value="GMT03302.1"/>
    <property type="molecule type" value="Genomic_DNA"/>
</dbReference>
<comment type="caution">
    <text evidence="2">The sequence shown here is derived from an EMBL/GenBank/DDBJ whole genome shotgun (WGS) entry which is preliminary data.</text>
</comment>
<organism evidence="2 3">
    <name type="scientific">Pristionchus entomophagus</name>
    <dbReference type="NCBI Taxonomy" id="358040"/>
    <lineage>
        <taxon>Eukaryota</taxon>
        <taxon>Metazoa</taxon>
        <taxon>Ecdysozoa</taxon>
        <taxon>Nematoda</taxon>
        <taxon>Chromadorea</taxon>
        <taxon>Rhabditida</taxon>
        <taxon>Rhabditina</taxon>
        <taxon>Diplogasteromorpha</taxon>
        <taxon>Diplogasteroidea</taxon>
        <taxon>Neodiplogasteridae</taxon>
        <taxon>Pristionchus</taxon>
    </lineage>
</organism>
<evidence type="ECO:0000313" key="3">
    <source>
        <dbReference type="Proteomes" id="UP001432027"/>
    </source>
</evidence>
<sequence>MSIWPTPAASPPVHTVRAMPATSTTADAILLNARLSHTKVVTSEATLLTSPQKSDQTPIRSPVPRLD</sequence>
<gene>
    <name evidence="2" type="ORF">PENTCL1PPCAC_25476</name>
</gene>
<protein>
    <submittedName>
        <fullName evidence="2">Uncharacterized protein</fullName>
    </submittedName>
</protein>
<dbReference type="Proteomes" id="UP001432027">
    <property type="component" value="Unassembled WGS sequence"/>
</dbReference>
<feature type="non-terminal residue" evidence="2">
    <location>
        <position position="67"/>
    </location>
</feature>
<evidence type="ECO:0000256" key="1">
    <source>
        <dbReference type="SAM" id="MobiDB-lite"/>
    </source>
</evidence>
<proteinExistence type="predicted"/>